<dbReference type="Gene3D" id="3.40.50.2000">
    <property type="entry name" value="Glycogen Phosphorylase B"/>
    <property type="match status" value="1"/>
</dbReference>
<dbReference type="Pfam" id="PF00535">
    <property type="entry name" value="Glycos_transf_2"/>
    <property type="match status" value="1"/>
</dbReference>
<comment type="caution">
    <text evidence="4">The sequence shown here is derived from an EMBL/GenBank/DDBJ whole genome shotgun (WGS) entry which is preliminary data.</text>
</comment>
<dbReference type="GO" id="GO:0016740">
    <property type="term" value="F:transferase activity"/>
    <property type="evidence" value="ECO:0007669"/>
    <property type="project" value="UniProtKB-KW"/>
</dbReference>
<feature type="domain" description="Glycosyltransferase 2-like" evidence="2">
    <location>
        <begin position="429"/>
        <end position="590"/>
    </location>
</feature>
<keyword evidence="5" id="KW-1185">Reference proteome</keyword>
<dbReference type="PANTHER" id="PTHR43685">
    <property type="entry name" value="GLYCOSYLTRANSFERASE"/>
    <property type="match status" value="1"/>
</dbReference>
<evidence type="ECO:0000313" key="4">
    <source>
        <dbReference type="EMBL" id="RTE08163.1"/>
    </source>
</evidence>
<dbReference type="PANTHER" id="PTHR43685:SF2">
    <property type="entry name" value="GLYCOSYLTRANSFERASE 2-LIKE DOMAIN-CONTAINING PROTEIN"/>
    <property type="match status" value="1"/>
</dbReference>
<dbReference type="Gene3D" id="3.40.50.150">
    <property type="entry name" value="Vaccinia Virus protein VP39"/>
    <property type="match status" value="1"/>
</dbReference>
<gene>
    <name evidence="4" type="ORF">EJQ19_18920</name>
</gene>
<organism evidence="4 5">
    <name type="scientific">Paenibacillus whitsoniae</name>
    <dbReference type="NCBI Taxonomy" id="2496558"/>
    <lineage>
        <taxon>Bacteria</taxon>
        <taxon>Bacillati</taxon>
        <taxon>Bacillota</taxon>
        <taxon>Bacilli</taxon>
        <taxon>Bacillales</taxon>
        <taxon>Paenibacillaceae</taxon>
        <taxon>Paenibacillus</taxon>
    </lineage>
</organism>
<dbReference type="InterPro" id="IPR050834">
    <property type="entry name" value="Glycosyltransf_2"/>
</dbReference>
<protein>
    <submittedName>
        <fullName evidence="4">Glycosyltransferase</fullName>
    </submittedName>
</protein>
<evidence type="ECO:0000313" key="5">
    <source>
        <dbReference type="Proteomes" id="UP000276128"/>
    </source>
</evidence>
<dbReference type="InterPro" id="IPR029044">
    <property type="entry name" value="Nucleotide-diphossugar_trans"/>
</dbReference>
<dbReference type="InterPro" id="IPR029063">
    <property type="entry name" value="SAM-dependent_MTases_sf"/>
</dbReference>
<dbReference type="CDD" id="cd02440">
    <property type="entry name" value="AdoMet_MTases"/>
    <property type="match status" value="1"/>
</dbReference>
<dbReference type="Gene3D" id="3.90.550.10">
    <property type="entry name" value="Spore Coat Polysaccharide Biosynthesis Protein SpsA, Chain A"/>
    <property type="match status" value="1"/>
</dbReference>
<dbReference type="InterPro" id="IPR001173">
    <property type="entry name" value="Glyco_trans_2-like"/>
</dbReference>
<dbReference type="SUPFAM" id="SSF53335">
    <property type="entry name" value="S-adenosyl-L-methionine-dependent methyltransferases"/>
    <property type="match status" value="1"/>
</dbReference>
<dbReference type="EMBL" id="RXHU01000056">
    <property type="protein sequence ID" value="RTE08163.1"/>
    <property type="molecule type" value="Genomic_DNA"/>
</dbReference>
<feature type="coiled-coil region" evidence="1">
    <location>
        <begin position="286"/>
        <end position="334"/>
    </location>
</feature>
<dbReference type="OrthoDB" id="9797829at2"/>
<proteinExistence type="predicted"/>
<reference evidence="4 5" key="1">
    <citation type="submission" date="2018-12" db="EMBL/GenBank/DDBJ databases">
        <title>Bacillus ochoae sp. nov., Paenibacillus whitsoniae sp. nov., Paenibacillus spiritus sp. nov. Isolated from the Mars Exploration Rover during spacecraft assembly.</title>
        <authorList>
            <person name="Seuylemezian A."/>
            <person name="Vaishampayan P."/>
        </authorList>
    </citation>
    <scope>NUCLEOTIDE SEQUENCE [LARGE SCALE GENOMIC DNA]</scope>
    <source>
        <strain evidence="4 5">MER 54</strain>
    </source>
</reference>
<sequence>MSNDKFDKSLYNEEYYNTSFGGIPYNRDSYNGHWIKFFSNISKQIENNYKPIRVLDVGCAKGFVVEGLRDLGVNAYGFDISETAIAEVRQDIQPYCRTGAIDDASMYDGAYDLITCIEVLEHVPAVMAEAAIKLMCEHTSQIVFSSSPSDFDEPTHINVQSPAYWDELFAKYGFIRGGEVWPSEHIAPHALLYRKSSEQRIRELSNRQDDFRIENKSQFKEVVTQMKSLSNEFNKSFDSTKELFFTQLKEINEYLAKMNGEKVRLTALLDENIKLKTQINELHMLNESNRDLIQNSQNQLVDLNKNEQSLRNHIHSLNIQIAQLNDQLQRIQTGKTFRVLKKYWKLRDNILPLHSRRREFVKAIVKRRKFNKISLKQQIQESPQSAVVETNLWNEGNLRWLESSQYPSYDELSHQKLESGNFDLKPLISILLPVYKIKQSIFKETVDSVINQSYENWELCVAVADLEDLELVQYIKNVEVTNDRIKCVYLEENGGISKNTNQALNLASGDFIALLDHDDIITPDALYQMVKTINEYPEVDFLYSDKDQINENGSVRLNPLFKHKWSWATMLSANYPTHFCLIRRNIFSSIGLFDPTTDGAQDWDIFLRVSEQANRIIHVPKVLYHWRIIETSVASGLQAKPYVVEAQNRALANYVYRNQLNGTLVRNEDHTFRMVWNKSSISYDVLIYTDKATRLKDIFATLESIKAQLVKPSRVIILQEQKMDAHFDAYGDNFEICIQSGSYIEAFNSFKNAQVLILKAGILLTTSEVASELAAWLKEGNYAAASGMILDSNDLVLNAGYVFSDRNEIIEPFKGMPTHAYTTYGSVNWYRDYRAVSVFALMINKENFASIIENIGFEKTMEELLLESQILVSKENTILYDPYLRIKFNGTTVENKWLLADSVNDLYFNGNVWDWNPSYMKSKFIPKVSSEKKADNSIWSGYTSDAMILSTLYDFTKEDLEKNQQIILQSENIGTLETATWFLPPFSTAFYGGIHTILRFAEFLTLNRKIRNQFVIVGIDDVRSVREAILAAFPSLEDCEVIGLTSDYRINSIPSSDISFCTLWTTAYTQLKYNKTKKKFYFLQDWEPLFYPGGSTSAQVEATYGFGYTAICNTISLKLSYEELGGKAFHFTPCVDTSVFYPPQYERAEEPYLVFLYGRPGNPRNCFELAIPALKKVKNYFGDKVRIVSAGADWDAAAYGADGVIEHLGMLPYKSTGDLYRQCHVGLAMMMTRHPSYLPFELMASGCLVVANKNPWNTWMLQDGVNCKVAEASVSCIAEAIIDALLNLDERKRLTSQATKLIINERSDWNKEFQKLLSEVFQRN</sequence>
<keyword evidence="1" id="KW-0175">Coiled coil</keyword>
<dbReference type="SUPFAM" id="SSF53756">
    <property type="entry name" value="UDP-Glycosyltransferase/glycogen phosphorylase"/>
    <property type="match status" value="1"/>
</dbReference>
<feature type="domain" description="WsaF C-terminal" evidence="3">
    <location>
        <begin position="1154"/>
        <end position="1281"/>
    </location>
</feature>
<evidence type="ECO:0000259" key="3">
    <source>
        <dbReference type="Pfam" id="PF22772"/>
    </source>
</evidence>
<dbReference type="Pfam" id="PF13489">
    <property type="entry name" value="Methyltransf_23"/>
    <property type="match status" value="1"/>
</dbReference>
<dbReference type="RefSeq" id="WP_126142798.1">
    <property type="nucleotide sequence ID" value="NZ_RXHU01000056.1"/>
</dbReference>
<dbReference type="Proteomes" id="UP000276128">
    <property type="component" value="Unassembled WGS sequence"/>
</dbReference>
<evidence type="ECO:0000259" key="2">
    <source>
        <dbReference type="Pfam" id="PF00535"/>
    </source>
</evidence>
<dbReference type="Gene3D" id="3.40.50.11090">
    <property type="match status" value="1"/>
</dbReference>
<dbReference type="InterPro" id="IPR055050">
    <property type="entry name" value="WsaF_C"/>
</dbReference>
<keyword evidence="4" id="KW-0808">Transferase</keyword>
<name>A0A430JAU7_9BACL</name>
<dbReference type="CDD" id="cd04184">
    <property type="entry name" value="GT2_RfbC_Mx_like"/>
    <property type="match status" value="1"/>
</dbReference>
<dbReference type="Pfam" id="PF22772">
    <property type="entry name" value="WsaF_C"/>
    <property type="match status" value="1"/>
</dbReference>
<accession>A0A430JAU7</accession>
<evidence type="ECO:0000256" key="1">
    <source>
        <dbReference type="SAM" id="Coils"/>
    </source>
</evidence>
<dbReference type="SUPFAM" id="SSF53448">
    <property type="entry name" value="Nucleotide-diphospho-sugar transferases"/>
    <property type="match status" value="1"/>
</dbReference>